<reference evidence="1 2" key="1">
    <citation type="journal article" date="2011" name="J. Bacteriol.">
        <title>Complete genome sequences of two hemotropic Mycoplasmas, Mycoplasma haemofelis strain Ohio2 and Mycoplasma suis strain Illinois.</title>
        <authorList>
            <person name="Messick J.B."/>
            <person name="Santos A.P."/>
            <person name="Guimaraes A.M."/>
        </authorList>
    </citation>
    <scope>NUCLEOTIDE SEQUENCE [LARGE SCALE GENOMIC DNA]</scope>
    <source>
        <strain evidence="1 2">Illinois</strain>
    </source>
</reference>
<dbReference type="AlphaFoldDB" id="F0QQ95"/>
<sequence length="73" mass="8417">MEFLSCVDREVLETVFKDSEGSSWDVWEFSELKEWAFSLLSVFPTSLKLAFCSLSRRVNKPKLPPPESTSQRS</sequence>
<accession>F0QQ95</accession>
<evidence type="ECO:0000313" key="1">
    <source>
        <dbReference type="EMBL" id="ADX97665.1"/>
    </source>
</evidence>
<dbReference type="HOGENOM" id="CLU_2700832_0_0_14"/>
<dbReference type="KEGG" id="mss:MSU_0121"/>
<name>F0QQ95_MYCSL</name>
<evidence type="ECO:0000313" key="2">
    <source>
        <dbReference type="Proteomes" id="UP000007484"/>
    </source>
</evidence>
<gene>
    <name evidence="1" type="ordered locus">MSU_0121</name>
</gene>
<dbReference type="EMBL" id="CP002525">
    <property type="protein sequence ID" value="ADX97665.1"/>
    <property type="molecule type" value="Genomic_DNA"/>
</dbReference>
<dbReference type="STRING" id="768700.MSU_0121"/>
<dbReference type="RefSeq" id="WP_013609626.1">
    <property type="nucleotide sequence ID" value="NC_015155.1"/>
</dbReference>
<keyword evidence="2" id="KW-1185">Reference proteome</keyword>
<dbReference type="Proteomes" id="UP000007484">
    <property type="component" value="Chromosome"/>
</dbReference>
<protein>
    <submittedName>
        <fullName evidence="1">Uncharacterized protein</fullName>
    </submittedName>
</protein>
<organism evidence="1 2">
    <name type="scientific">Mycoplasma suis (strain Illinois)</name>
    <dbReference type="NCBI Taxonomy" id="768700"/>
    <lineage>
        <taxon>Bacteria</taxon>
        <taxon>Bacillati</taxon>
        <taxon>Mycoplasmatota</taxon>
        <taxon>Mollicutes</taxon>
        <taxon>Mycoplasmataceae</taxon>
        <taxon>Mycoplasma</taxon>
    </lineage>
</organism>
<proteinExistence type="predicted"/>